<dbReference type="CDD" id="cd00200">
    <property type="entry name" value="WD40"/>
    <property type="match status" value="1"/>
</dbReference>
<dbReference type="InterPro" id="IPR001680">
    <property type="entry name" value="WD40_rpt"/>
</dbReference>
<dbReference type="SMART" id="SM00320">
    <property type="entry name" value="WD40"/>
    <property type="match status" value="5"/>
</dbReference>
<dbReference type="EMBL" id="JAEPRC010000861">
    <property type="protein sequence ID" value="KAG2191125.1"/>
    <property type="molecule type" value="Genomic_DNA"/>
</dbReference>
<dbReference type="SUPFAM" id="SSF50978">
    <property type="entry name" value="WD40 repeat-like"/>
    <property type="match status" value="1"/>
</dbReference>
<keyword evidence="3" id="KW-0677">Repeat</keyword>
<evidence type="ECO:0000256" key="6">
    <source>
        <dbReference type="SAM" id="MobiDB-lite"/>
    </source>
</evidence>
<reference evidence="8" key="1">
    <citation type="submission" date="2020-12" db="EMBL/GenBank/DDBJ databases">
        <title>Metabolic potential, ecology and presence of endohyphal bacteria is reflected in genomic diversity of Mucoromycotina.</title>
        <authorList>
            <person name="Muszewska A."/>
            <person name="Okrasinska A."/>
            <person name="Steczkiewicz K."/>
            <person name="Drgas O."/>
            <person name="Orlowska M."/>
            <person name="Perlinska-Lenart U."/>
            <person name="Aleksandrzak-Piekarczyk T."/>
            <person name="Szatraj K."/>
            <person name="Zielenkiewicz U."/>
            <person name="Pilsyk S."/>
            <person name="Malc E."/>
            <person name="Mieczkowski P."/>
            <person name="Kruszewska J.S."/>
            <person name="Biernat P."/>
            <person name="Pawlowska J."/>
        </authorList>
    </citation>
    <scope>NUCLEOTIDE SEQUENCE</scope>
    <source>
        <strain evidence="8">CBS 226.32</strain>
    </source>
</reference>
<evidence type="ECO:0000256" key="1">
    <source>
        <dbReference type="ARBA" id="ARBA00006445"/>
    </source>
</evidence>
<dbReference type="GO" id="GO:1905786">
    <property type="term" value="P:positive regulation of anaphase-promoting complex-dependent catabolic process"/>
    <property type="evidence" value="ECO:0007669"/>
    <property type="project" value="TreeGrafter"/>
</dbReference>
<dbReference type="Gene3D" id="2.130.10.10">
    <property type="entry name" value="YVTN repeat-like/Quinoprotein amine dehydrogenase"/>
    <property type="match status" value="1"/>
</dbReference>
<accession>A0A8H7QFE6</accession>
<dbReference type="Pfam" id="PF24807">
    <property type="entry name" value="WD40_CDC20-Fz"/>
    <property type="match status" value="1"/>
</dbReference>
<feature type="compositionally biased region" description="Basic residues" evidence="6">
    <location>
        <begin position="1"/>
        <end position="10"/>
    </location>
</feature>
<gene>
    <name evidence="8" type="ORF">INT46_011328</name>
</gene>
<dbReference type="GO" id="GO:0005680">
    <property type="term" value="C:anaphase-promoting complex"/>
    <property type="evidence" value="ECO:0007669"/>
    <property type="project" value="TreeGrafter"/>
</dbReference>
<feature type="repeat" description="WD" evidence="5">
    <location>
        <begin position="457"/>
        <end position="501"/>
    </location>
</feature>
<evidence type="ECO:0000256" key="2">
    <source>
        <dbReference type="ARBA" id="ARBA00022574"/>
    </source>
</evidence>
<feature type="domain" description="CDC20/Fizzy WD40" evidence="7">
    <location>
        <begin position="288"/>
        <end position="582"/>
    </location>
</feature>
<dbReference type="InterPro" id="IPR036322">
    <property type="entry name" value="WD40_repeat_dom_sf"/>
</dbReference>
<keyword evidence="9" id="KW-1185">Reference proteome</keyword>
<dbReference type="InterPro" id="IPR056150">
    <property type="entry name" value="WD40_CDC20-Fz"/>
</dbReference>
<dbReference type="InterPro" id="IPR033010">
    <property type="entry name" value="Cdc20/Fizzy"/>
</dbReference>
<dbReference type="InterPro" id="IPR019775">
    <property type="entry name" value="WD40_repeat_CS"/>
</dbReference>
<feature type="repeat" description="WD" evidence="5">
    <location>
        <begin position="551"/>
        <end position="584"/>
    </location>
</feature>
<feature type="region of interest" description="Disordered" evidence="6">
    <location>
        <begin position="1"/>
        <end position="117"/>
    </location>
</feature>
<feature type="compositionally biased region" description="Basic and acidic residues" evidence="6">
    <location>
        <begin position="21"/>
        <end position="44"/>
    </location>
</feature>
<sequence length="603" mass="66820">MGDYRRKLRSSKTTSIEQDNEIAKEIKQEPLYEDDLLYKEDPESPKTPPTQTSIESYFPPSPFGRKRHQPHGDRFIPSRDRNLARDFQMMEPSPSNSSKRSSDASSSNTPSNSRESRRISAFFRAELLDDLSAVEEYVSPDSPARTPRRVLHYTNPFSNNNNNNISHTNTTATSSSSSSSAVVTELSHNIPSTHNNSNHNNNSNNNNSSTSSLFPHYRPSPEPFGNGEFSSTIPVLSPSPTATDYSVVVDYPNSSRFQTSPIGEAGRRILLSSDKTIRHINTTAIKILDAPELQDDFYLNLVDWGTNNCLAVGLGTCVYLWNANTSRVTKLCDFVTDSVTSVNWSSVGSILAVGTNSGRAILYDAEHSRRIRTWSTHPSRIGSMAWRSNILTTGGRDHTIYHHDVRASKPYFRKLIGHTQEVCGLKWNPEGTMLASGGNDNNLLVWDSHENVIAHRFSQHTAAVKAIAWNPHKRGVLVSGGGTADKTIKFWNTISGNLTSSHDTGSQVCNITWSKKTDDIVSTHGYANNAVSSSNQVIVWKADKMQRLATLTGHTSRVLYMAMSNDGSTVVTGAGDETLRFWDVFSTAEGIRVDPEDRQSCLR</sequence>
<feature type="compositionally biased region" description="Low complexity" evidence="6">
    <location>
        <begin position="154"/>
        <end position="180"/>
    </location>
</feature>
<evidence type="ECO:0000313" key="9">
    <source>
        <dbReference type="Proteomes" id="UP000650833"/>
    </source>
</evidence>
<name>A0A8H7QFE6_9FUNG</name>
<feature type="compositionally biased region" description="Basic and acidic residues" evidence="6">
    <location>
        <begin position="70"/>
        <end position="84"/>
    </location>
</feature>
<evidence type="ECO:0000259" key="7">
    <source>
        <dbReference type="Pfam" id="PF24807"/>
    </source>
</evidence>
<dbReference type="GO" id="GO:1990757">
    <property type="term" value="F:ubiquitin ligase activator activity"/>
    <property type="evidence" value="ECO:0007669"/>
    <property type="project" value="TreeGrafter"/>
</dbReference>
<dbReference type="PROSITE" id="PS50294">
    <property type="entry name" value="WD_REPEATS_REGION"/>
    <property type="match status" value="2"/>
</dbReference>
<keyword evidence="2 5" id="KW-0853">WD repeat</keyword>
<dbReference type="PANTHER" id="PTHR19918">
    <property type="entry name" value="CELL DIVISION CYCLE 20 CDC20 FIZZY -RELATED"/>
    <property type="match status" value="1"/>
</dbReference>
<dbReference type="Proteomes" id="UP000650833">
    <property type="component" value="Unassembled WGS sequence"/>
</dbReference>
<dbReference type="GO" id="GO:0010997">
    <property type="term" value="F:anaphase-promoting complex binding"/>
    <property type="evidence" value="ECO:0007669"/>
    <property type="project" value="InterPro"/>
</dbReference>
<feature type="region of interest" description="Disordered" evidence="6">
    <location>
        <begin position="137"/>
        <end position="228"/>
    </location>
</feature>
<feature type="repeat" description="WD" evidence="5">
    <location>
        <begin position="415"/>
        <end position="447"/>
    </location>
</feature>
<feature type="compositionally biased region" description="Low complexity" evidence="6">
    <location>
        <begin position="192"/>
        <end position="212"/>
    </location>
</feature>
<organism evidence="8 9">
    <name type="scientific">Mucor plumbeus</name>
    <dbReference type="NCBI Taxonomy" id="97098"/>
    <lineage>
        <taxon>Eukaryota</taxon>
        <taxon>Fungi</taxon>
        <taxon>Fungi incertae sedis</taxon>
        <taxon>Mucoromycota</taxon>
        <taxon>Mucoromycotina</taxon>
        <taxon>Mucoromycetes</taxon>
        <taxon>Mucorales</taxon>
        <taxon>Mucorineae</taxon>
        <taxon>Mucoraceae</taxon>
        <taxon>Mucor</taxon>
    </lineage>
</organism>
<dbReference type="PROSITE" id="PS00678">
    <property type="entry name" value="WD_REPEATS_1"/>
    <property type="match status" value="1"/>
</dbReference>
<dbReference type="OrthoDB" id="10263272at2759"/>
<feature type="compositionally biased region" description="Low complexity" evidence="6">
    <location>
        <begin position="93"/>
        <end position="113"/>
    </location>
</feature>
<dbReference type="InterPro" id="IPR015943">
    <property type="entry name" value="WD40/YVTN_repeat-like_dom_sf"/>
</dbReference>
<keyword evidence="4" id="KW-0131">Cell cycle</keyword>
<evidence type="ECO:0000256" key="5">
    <source>
        <dbReference type="PROSITE-ProRule" id="PRU00221"/>
    </source>
</evidence>
<dbReference type="GO" id="GO:0031145">
    <property type="term" value="P:anaphase-promoting complex-dependent catabolic process"/>
    <property type="evidence" value="ECO:0007669"/>
    <property type="project" value="TreeGrafter"/>
</dbReference>
<comment type="similarity">
    <text evidence="1">Belongs to the WD repeat CDC20/Fizzy family.</text>
</comment>
<dbReference type="PANTHER" id="PTHR19918:SF1">
    <property type="entry name" value="FIZZY-RELATED PROTEIN HOMOLOG"/>
    <property type="match status" value="1"/>
</dbReference>
<comment type="caution">
    <text evidence="8">The sequence shown here is derived from an EMBL/GenBank/DDBJ whole genome shotgun (WGS) entry which is preliminary data.</text>
</comment>
<evidence type="ECO:0000256" key="3">
    <source>
        <dbReference type="ARBA" id="ARBA00022737"/>
    </source>
</evidence>
<dbReference type="AlphaFoldDB" id="A0A8H7QFE6"/>
<evidence type="ECO:0000256" key="4">
    <source>
        <dbReference type="ARBA" id="ARBA00023306"/>
    </source>
</evidence>
<dbReference type="PROSITE" id="PS50082">
    <property type="entry name" value="WD_REPEATS_2"/>
    <property type="match status" value="3"/>
</dbReference>
<proteinExistence type="inferred from homology"/>
<evidence type="ECO:0000313" key="8">
    <source>
        <dbReference type="EMBL" id="KAG2191125.1"/>
    </source>
</evidence>
<protein>
    <recommendedName>
        <fullName evidence="7">CDC20/Fizzy WD40 domain-containing protein</fullName>
    </recommendedName>
</protein>